<reference evidence="1 2" key="1">
    <citation type="submission" date="2016-12" db="EMBL/GenBank/DDBJ databases">
        <title>The genomes of Aspergillus section Nigri reveals drivers in fungal speciation.</title>
        <authorList>
            <consortium name="DOE Joint Genome Institute"/>
            <person name="Vesth T.C."/>
            <person name="Nybo J."/>
            <person name="Theobald S."/>
            <person name="Brandl J."/>
            <person name="Frisvad J.C."/>
            <person name="Nielsen K.F."/>
            <person name="Lyhne E.K."/>
            <person name="Kogle M.E."/>
            <person name="Kuo A."/>
            <person name="Riley R."/>
            <person name="Clum A."/>
            <person name="Nolan M."/>
            <person name="Lipzen A."/>
            <person name="Salamov A."/>
            <person name="Henrissat B."/>
            <person name="Wiebenga A."/>
            <person name="De Vries R.P."/>
            <person name="Grigoriev I.V."/>
            <person name="Mortensen U.H."/>
            <person name="Andersen M.R."/>
            <person name="Baker S.E."/>
        </authorList>
    </citation>
    <scope>NUCLEOTIDE SEQUENCE [LARGE SCALE GENOMIC DNA]</scope>
    <source>
        <strain evidence="1 2">JOP 1030-1</strain>
    </source>
</reference>
<name>A0A318ZDR4_9EURO</name>
<dbReference type="GeneID" id="37079797"/>
<protein>
    <submittedName>
        <fullName evidence="1">Uncharacterized protein</fullName>
    </submittedName>
</protein>
<gene>
    <name evidence="1" type="ORF">BP01DRAFT_399893</name>
</gene>
<dbReference type="Proteomes" id="UP000248349">
    <property type="component" value="Unassembled WGS sequence"/>
</dbReference>
<proteinExistence type="predicted"/>
<accession>A0A318ZDR4</accession>
<dbReference type="AlphaFoldDB" id="A0A318ZDR4"/>
<evidence type="ECO:0000313" key="2">
    <source>
        <dbReference type="Proteomes" id="UP000248349"/>
    </source>
</evidence>
<sequence length="229" mass="26479">MSRRKTRTPTRRAATTEPETIDPATAVFVTHPLTFHPPMEESRRIPDGRTPYWYVNLLWHPSSNTYSVDICWVTGNRWPVNWAELPLPSLLQAFKDLRLLYRNAGRFFGVIRNAQHIRLFREAPTQPEPDEELGESLREGLCMVEQFRVNGLRQLNIAKHRDVLEQWQNIFPRNPTFALEGIAPIQLRQGTIHEQQETAALEAEALAVAATWIDIDSLPRALMHQMPNR</sequence>
<evidence type="ECO:0000313" key="1">
    <source>
        <dbReference type="EMBL" id="PYH44727.1"/>
    </source>
</evidence>
<dbReference type="EMBL" id="KZ821235">
    <property type="protein sequence ID" value="PYH44727.1"/>
    <property type="molecule type" value="Genomic_DNA"/>
</dbReference>
<organism evidence="1 2">
    <name type="scientific">Aspergillus saccharolyticus JOP 1030-1</name>
    <dbReference type="NCBI Taxonomy" id="1450539"/>
    <lineage>
        <taxon>Eukaryota</taxon>
        <taxon>Fungi</taxon>
        <taxon>Dikarya</taxon>
        <taxon>Ascomycota</taxon>
        <taxon>Pezizomycotina</taxon>
        <taxon>Eurotiomycetes</taxon>
        <taxon>Eurotiomycetidae</taxon>
        <taxon>Eurotiales</taxon>
        <taxon>Aspergillaceae</taxon>
        <taxon>Aspergillus</taxon>
        <taxon>Aspergillus subgen. Circumdati</taxon>
    </lineage>
</organism>
<dbReference type="RefSeq" id="XP_025430709.1">
    <property type="nucleotide sequence ID" value="XM_025578568.1"/>
</dbReference>
<keyword evidence="2" id="KW-1185">Reference proteome</keyword>